<evidence type="ECO:0000313" key="6">
    <source>
        <dbReference type="Proteomes" id="UP000243053"/>
    </source>
</evidence>
<dbReference type="Pfam" id="PF01047">
    <property type="entry name" value="MarR"/>
    <property type="match status" value="1"/>
</dbReference>
<dbReference type="AlphaFoldDB" id="A0A1Y5ESL8"/>
<keyword evidence="1" id="KW-0805">Transcription regulation</keyword>
<dbReference type="PANTHER" id="PTHR42756:SF1">
    <property type="entry name" value="TRANSCRIPTIONAL REPRESSOR OF EMRAB OPERON"/>
    <property type="match status" value="1"/>
</dbReference>
<dbReference type="InterPro" id="IPR036388">
    <property type="entry name" value="WH-like_DNA-bd_sf"/>
</dbReference>
<dbReference type="EMBL" id="MAAF01000025">
    <property type="protein sequence ID" value="OUR83815.1"/>
    <property type="molecule type" value="Genomic_DNA"/>
</dbReference>
<proteinExistence type="predicted"/>
<name>A0A1Y5ESL8_COLPS</name>
<evidence type="ECO:0000259" key="4">
    <source>
        <dbReference type="PROSITE" id="PS50995"/>
    </source>
</evidence>
<dbReference type="PANTHER" id="PTHR42756">
    <property type="entry name" value="TRANSCRIPTIONAL REGULATOR, MARR"/>
    <property type="match status" value="1"/>
</dbReference>
<dbReference type="InterPro" id="IPR036390">
    <property type="entry name" value="WH_DNA-bd_sf"/>
</dbReference>
<dbReference type="PROSITE" id="PS50995">
    <property type="entry name" value="HTH_MARR_2"/>
    <property type="match status" value="1"/>
</dbReference>
<dbReference type="GO" id="GO:0003677">
    <property type="term" value="F:DNA binding"/>
    <property type="evidence" value="ECO:0007669"/>
    <property type="project" value="UniProtKB-KW"/>
</dbReference>
<comment type="caution">
    <text evidence="5">The sequence shown here is derived from an EMBL/GenBank/DDBJ whole genome shotgun (WGS) entry which is preliminary data.</text>
</comment>
<feature type="domain" description="HTH marR-type" evidence="4">
    <location>
        <begin position="5"/>
        <end position="140"/>
    </location>
</feature>
<organism evidence="5 6">
    <name type="scientific">Colwellia psychrerythraea</name>
    <name type="common">Vibrio psychroerythus</name>
    <dbReference type="NCBI Taxonomy" id="28229"/>
    <lineage>
        <taxon>Bacteria</taxon>
        <taxon>Pseudomonadati</taxon>
        <taxon>Pseudomonadota</taxon>
        <taxon>Gammaproteobacteria</taxon>
        <taxon>Alteromonadales</taxon>
        <taxon>Colwelliaceae</taxon>
        <taxon>Colwellia</taxon>
    </lineage>
</organism>
<dbReference type="InterPro" id="IPR012712">
    <property type="entry name" value="HpaR/FarR"/>
</dbReference>
<gene>
    <name evidence="5" type="ORF">A9Q75_04115</name>
</gene>
<evidence type="ECO:0000256" key="2">
    <source>
        <dbReference type="ARBA" id="ARBA00023125"/>
    </source>
</evidence>
<reference evidence="6" key="1">
    <citation type="journal article" date="2017" name="Proc. Natl. Acad. Sci. U.S.A.">
        <title>Simulation of Deepwater Horizon oil plume reveals substrate specialization within a complex community of hydrocarbon degraders.</title>
        <authorList>
            <person name="Hu P."/>
            <person name="Dubinsky E.A."/>
            <person name="Probst A.J."/>
            <person name="Wang J."/>
            <person name="Sieber C.M.K."/>
            <person name="Tom L.M."/>
            <person name="Gardinali P."/>
            <person name="Banfield J.F."/>
            <person name="Atlas R.M."/>
            <person name="Andersen G.L."/>
        </authorList>
    </citation>
    <scope>NUCLEOTIDE SEQUENCE [LARGE SCALE GENOMIC DNA]</scope>
</reference>
<dbReference type="Proteomes" id="UP000243053">
    <property type="component" value="Unassembled WGS sequence"/>
</dbReference>
<dbReference type="GO" id="GO:0045892">
    <property type="term" value="P:negative regulation of DNA-templated transcription"/>
    <property type="evidence" value="ECO:0007669"/>
    <property type="project" value="InterPro"/>
</dbReference>
<protein>
    <submittedName>
        <fullName evidence="5">Homoprotocatechuate degradation operon regulator, HpaR</fullName>
    </submittedName>
</protein>
<dbReference type="Gene3D" id="1.10.10.10">
    <property type="entry name" value="Winged helix-like DNA-binding domain superfamily/Winged helix DNA-binding domain"/>
    <property type="match status" value="1"/>
</dbReference>
<dbReference type="SMART" id="SM00347">
    <property type="entry name" value="HTH_MARR"/>
    <property type="match status" value="1"/>
</dbReference>
<dbReference type="SUPFAM" id="SSF46785">
    <property type="entry name" value="Winged helix' DNA-binding domain"/>
    <property type="match status" value="1"/>
</dbReference>
<accession>A0A1Y5ESL8</accession>
<evidence type="ECO:0000256" key="3">
    <source>
        <dbReference type="ARBA" id="ARBA00023163"/>
    </source>
</evidence>
<evidence type="ECO:0000256" key="1">
    <source>
        <dbReference type="ARBA" id="ARBA00023015"/>
    </source>
</evidence>
<dbReference type="GO" id="GO:0003700">
    <property type="term" value="F:DNA-binding transcription factor activity"/>
    <property type="evidence" value="ECO:0007669"/>
    <property type="project" value="InterPro"/>
</dbReference>
<dbReference type="NCBIfam" id="TIGR02337">
    <property type="entry name" value="HpaR"/>
    <property type="match status" value="1"/>
</dbReference>
<evidence type="ECO:0000313" key="5">
    <source>
        <dbReference type="EMBL" id="OUR83815.1"/>
    </source>
</evidence>
<keyword evidence="3" id="KW-0804">Transcription</keyword>
<dbReference type="InterPro" id="IPR000835">
    <property type="entry name" value="HTH_MarR-typ"/>
</dbReference>
<keyword evidence="2" id="KW-0238">DNA-binding</keyword>
<sequence>MRKFDDSLPVNLLKAREAVMVFFRPVLQEVPLTEQQWRIIRALNEFGPMESKQLAECCCILSPSLTGIIKRLEQQNFVQRQKSTIDQRRVLLSLTMHAQQVFDDISPRLEQCYKKMTEQISEEKMLQLTELLTIVGKIKP</sequence>